<dbReference type="GO" id="GO:0016829">
    <property type="term" value="F:lyase activity"/>
    <property type="evidence" value="ECO:0007669"/>
    <property type="project" value="UniProtKB-KW"/>
</dbReference>
<dbReference type="Gene3D" id="3.90.1140.10">
    <property type="entry name" value="Cyclic phosphodiesterase"/>
    <property type="match status" value="1"/>
</dbReference>
<keyword evidence="1 5" id="KW-0540">Nuclease</keyword>
<evidence type="ECO:0000313" key="8">
    <source>
        <dbReference type="Proteomes" id="UP001206595"/>
    </source>
</evidence>
<keyword evidence="3" id="KW-0456">Lyase</keyword>
<evidence type="ECO:0000256" key="1">
    <source>
        <dbReference type="ARBA" id="ARBA00022722"/>
    </source>
</evidence>
<organism evidence="7 8">
    <name type="scientific">Umbelopsis ramanniana AG</name>
    <dbReference type="NCBI Taxonomy" id="1314678"/>
    <lineage>
        <taxon>Eukaryota</taxon>
        <taxon>Fungi</taxon>
        <taxon>Fungi incertae sedis</taxon>
        <taxon>Mucoromycota</taxon>
        <taxon>Mucoromycotina</taxon>
        <taxon>Umbelopsidomycetes</taxon>
        <taxon>Umbelopsidales</taxon>
        <taxon>Umbelopsidaceae</taxon>
        <taxon>Umbelopsis</taxon>
    </lineage>
</organism>
<dbReference type="PANTHER" id="PTHR13522:SF3">
    <property type="entry name" value="U6 SNRNA PHOSPHODIESTERASE 1"/>
    <property type="match status" value="1"/>
</dbReference>
<comment type="subcellular location">
    <subcellularLocation>
        <location evidence="5">Nucleus</location>
    </subcellularLocation>
</comment>
<feature type="region of interest" description="Disordered" evidence="6">
    <location>
        <begin position="37"/>
        <end position="72"/>
    </location>
</feature>
<evidence type="ECO:0000256" key="5">
    <source>
        <dbReference type="HAMAP-Rule" id="MF_03040"/>
    </source>
</evidence>
<sequence>MTVRGWCLFQIEHVQVSKKKTVDNCLLRPRMASLVDYSSASESESETSPQTTQIGKRSRSDSSLPPLPAAFKHIRTDDNPEKYQGRIRTVPHTEGQWPTHVYIEVPCSKEIKDITAHIDSSPIKVDCPDDLCHISLSKCLYLKEFQHETFVAQIKRGIKLIKPFSLSFAAIAPLTNEVNTRSFCSLEVGYGYNELEKCMAVIDTVAERHRQPKFYQPPRFHASIAWSLKLESIEKAIASMPMEKEDNLRKAQFYVTRLLIKIGKKVSKIELQGK</sequence>
<keyword evidence="8" id="KW-1185">Reference proteome</keyword>
<reference evidence="7" key="2">
    <citation type="journal article" date="2022" name="Proc. Natl. Acad. Sci. U.S.A.">
        <title>Diploid-dominant life cycles characterize the early evolution of Fungi.</title>
        <authorList>
            <person name="Amses K.R."/>
            <person name="Simmons D.R."/>
            <person name="Longcore J.E."/>
            <person name="Mondo S.J."/>
            <person name="Seto K."/>
            <person name="Jeronimo G.H."/>
            <person name="Bonds A.E."/>
            <person name="Quandt C.A."/>
            <person name="Davis W.J."/>
            <person name="Chang Y."/>
            <person name="Federici B.A."/>
            <person name="Kuo A."/>
            <person name="LaButti K."/>
            <person name="Pangilinan J."/>
            <person name="Andreopoulos W."/>
            <person name="Tritt A."/>
            <person name="Riley R."/>
            <person name="Hundley H."/>
            <person name="Johnson J."/>
            <person name="Lipzen A."/>
            <person name="Barry K."/>
            <person name="Lang B.F."/>
            <person name="Cuomo C.A."/>
            <person name="Buchler N.E."/>
            <person name="Grigoriev I.V."/>
            <person name="Spatafora J.W."/>
            <person name="Stajich J.E."/>
            <person name="James T.Y."/>
        </authorList>
    </citation>
    <scope>NUCLEOTIDE SEQUENCE</scope>
    <source>
        <strain evidence="7">AG</strain>
    </source>
</reference>
<dbReference type="EC" id="3.1.4.-" evidence="5"/>
<dbReference type="Pfam" id="PF09749">
    <property type="entry name" value="HVSL"/>
    <property type="match status" value="1"/>
</dbReference>
<proteinExistence type="inferred from homology"/>
<dbReference type="EMBL" id="MU620904">
    <property type="protein sequence ID" value="KAI8581670.1"/>
    <property type="molecule type" value="Genomic_DNA"/>
</dbReference>
<evidence type="ECO:0000256" key="2">
    <source>
        <dbReference type="ARBA" id="ARBA00022801"/>
    </source>
</evidence>
<comment type="function">
    <text evidence="5">Phosphodiesterase responsible for the U6 snRNA 3' end processing. Acts as an exoribonuclease (RNase) responsible for trimming the poly(U) tract of the last nucleotides in the pre-U6 snRNA molecule, leading to the formation of mature U6 snRNA.</text>
</comment>
<dbReference type="GO" id="GO:0034477">
    <property type="term" value="P:U6 snRNA 3'-end processing"/>
    <property type="evidence" value="ECO:0007669"/>
    <property type="project" value="UniProtKB-UniRule"/>
</dbReference>
<comment type="caution">
    <text evidence="7">The sequence shown here is derived from an EMBL/GenBank/DDBJ whole genome shotgun (WGS) entry which is preliminary data.</text>
</comment>
<accession>A0AAD5HER0</accession>
<feature type="active site" description="Proton donor/acceptor" evidence="5">
    <location>
        <position position="133"/>
    </location>
</feature>
<keyword evidence="2 5" id="KW-0378">Hydrolase</keyword>
<feature type="compositionally biased region" description="Low complexity" evidence="6">
    <location>
        <begin position="38"/>
        <end position="48"/>
    </location>
</feature>
<dbReference type="InterPro" id="IPR027521">
    <property type="entry name" value="Usb1"/>
</dbReference>
<evidence type="ECO:0000256" key="4">
    <source>
        <dbReference type="ARBA" id="ARBA00023242"/>
    </source>
</evidence>
<dbReference type="GO" id="GO:1990838">
    <property type="term" value="F:poly(U)-specific exoribonuclease activity, producing 3' uridine cyclic phosphate ends"/>
    <property type="evidence" value="ECO:0007669"/>
    <property type="project" value="UniProtKB-UniRule"/>
</dbReference>
<name>A0AAD5HER0_UMBRA</name>
<evidence type="ECO:0000313" key="7">
    <source>
        <dbReference type="EMBL" id="KAI8581670.1"/>
    </source>
</evidence>
<feature type="active site" description="Proton donor/acceptor" evidence="5">
    <location>
        <position position="221"/>
    </location>
</feature>
<gene>
    <name evidence="5" type="primary">USB1</name>
    <name evidence="7" type="ORF">K450DRAFT_230625</name>
</gene>
<reference evidence="7" key="1">
    <citation type="submission" date="2021-06" db="EMBL/GenBank/DDBJ databases">
        <authorList>
            <consortium name="DOE Joint Genome Institute"/>
            <person name="Mondo S.J."/>
            <person name="Amses K.R."/>
            <person name="Simmons D.R."/>
            <person name="Longcore J.E."/>
            <person name="Seto K."/>
            <person name="Alves G.H."/>
            <person name="Bonds A.E."/>
            <person name="Quandt C.A."/>
            <person name="Davis W.J."/>
            <person name="Chang Y."/>
            <person name="Letcher P.M."/>
            <person name="Powell M.J."/>
            <person name="Kuo A."/>
            <person name="Labutti K."/>
            <person name="Pangilinan J."/>
            <person name="Andreopoulos W."/>
            <person name="Tritt A."/>
            <person name="Riley R."/>
            <person name="Hundley H."/>
            <person name="Johnson J."/>
            <person name="Lipzen A."/>
            <person name="Barry K."/>
            <person name="Berbee M.L."/>
            <person name="Buchler N.E."/>
            <person name="Grigoriev I.V."/>
            <person name="Spatafora J.W."/>
            <person name="Stajich J.E."/>
            <person name="James T.Y."/>
        </authorList>
    </citation>
    <scope>NUCLEOTIDE SEQUENCE</scope>
    <source>
        <strain evidence="7">AG</strain>
    </source>
</reference>
<dbReference type="HAMAP" id="MF_03040">
    <property type="entry name" value="USB1"/>
    <property type="match status" value="1"/>
</dbReference>
<comment type="similarity">
    <text evidence="5">Belongs to the 2H phosphoesterase superfamily. USB1 family.</text>
</comment>
<dbReference type="Proteomes" id="UP001206595">
    <property type="component" value="Unassembled WGS sequence"/>
</dbReference>
<evidence type="ECO:0000256" key="6">
    <source>
        <dbReference type="SAM" id="MobiDB-lite"/>
    </source>
</evidence>
<keyword evidence="4 5" id="KW-0539">Nucleus</keyword>
<evidence type="ECO:0000256" key="3">
    <source>
        <dbReference type="ARBA" id="ARBA00023239"/>
    </source>
</evidence>
<dbReference type="PANTHER" id="PTHR13522">
    <property type="entry name" value="U6 SNRNA PHOSPHODIESTERASE 1"/>
    <property type="match status" value="1"/>
</dbReference>
<dbReference type="AlphaFoldDB" id="A0AAD5HER0"/>
<dbReference type="GO" id="GO:0005634">
    <property type="term" value="C:nucleus"/>
    <property type="evidence" value="ECO:0007669"/>
    <property type="project" value="UniProtKB-SubCell"/>
</dbReference>
<protein>
    <recommendedName>
        <fullName evidence="5">U6 snRNA phosphodiesterase</fullName>
        <ecNumber evidence="5">3.1.4.-</ecNumber>
    </recommendedName>
</protein>